<keyword evidence="3" id="KW-0812">Transmembrane</keyword>
<evidence type="ECO:0000256" key="6">
    <source>
        <dbReference type="RuleBase" id="RU363053"/>
    </source>
</evidence>
<dbReference type="Proteomes" id="UP000785200">
    <property type="component" value="Unassembled WGS sequence"/>
</dbReference>
<evidence type="ECO:0000313" key="8">
    <source>
        <dbReference type="Proteomes" id="UP000785200"/>
    </source>
</evidence>
<dbReference type="InterPro" id="IPR007248">
    <property type="entry name" value="Mpv17_PMP22"/>
</dbReference>
<comment type="subcellular location">
    <subcellularLocation>
        <location evidence="1">Membrane</location>
        <topology evidence="1">Multi-pass membrane protein</topology>
    </subcellularLocation>
</comment>
<evidence type="ECO:0000313" key="7">
    <source>
        <dbReference type="EMBL" id="KAG0651349.1"/>
    </source>
</evidence>
<dbReference type="Pfam" id="PF04117">
    <property type="entry name" value="Mpv17_PMP22"/>
    <property type="match status" value="1"/>
</dbReference>
<comment type="similarity">
    <text evidence="2 6">Belongs to the peroxisomal membrane protein PXMP2/4 family.</text>
</comment>
<evidence type="ECO:0000256" key="5">
    <source>
        <dbReference type="ARBA" id="ARBA00023136"/>
    </source>
</evidence>
<evidence type="ECO:0000256" key="4">
    <source>
        <dbReference type="ARBA" id="ARBA00022989"/>
    </source>
</evidence>
<dbReference type="GO" id="GO:0005778">
    <property type="term" value="C:peroxisomal membrane"/>
    <property type="evidence" value="ECO:0007669"/>
    <property type="project" value="TreeGrafter"/>
</dbReference>
<dbReference type="PANTHER" id="PTHR11266:SF80">
    <property type="entry name" value="PEROXISOMAL MEMBRANE PROTEIN 2"/>
    <property type="match status" value="1"/>
</dbReference>
<sequence>MSSPMIRITIQACVLAAASNLMAQLLAEYKSGKPYTIEWVPIIQFIVFTIINCPPNFLWQSYLESSFPSTYLVPSTTALKAAASSDEKELDREEKTHEILEAKLSIRNTIVKLLMDQTIGAAVNTLLFSLVFAGFRGTTLEQATQIAKQDFRGLMTAAWKLWPMVSAVNFTLIKSVETRNLVGSLAGMGWNIYLSLCAGES</sequence>
<evidence type="ECO:0000256" key="1">
    <source>
        <dbReference type="ARBA" id="ARBA00004141"/>
    </source>
</evidence>
<proteinExistence type="inferred from homology"/>
<reference evidence="7" key="1">
    <citation type="submission" date="2019-07" db="EMBL/GenBank/DDBJ databases">
        <title>Hyphodiscus hymeniophilus genome sequencing and assembly.</title>
        <authorList>
            <person name="Kramer G."/>
            <person name="Nodwell J."/>
        </authorList>
    </citation>
    <scope>NUCLEOTIDE SEQUENCE</scope>
    <source>
        <strain evidence="7">ATCC 34498</strain>
    </source>
</reference>
<keyword evidence="4" id="KW-1133">Transmembrane helix</keyword>
<dbReference type="OrthoDB" id="10267969at2759"/>
<organism evidence="7 8">
    <name type="scientific">Hyphodiscus hymeniophilus</name>
    <dbReference type="NCBI Taxonomy" id="353542"/>
    <lineage>
        <taxon>Eukaryota</taxon>
        <taxon>Fungi</taxon>
        <taxon>Dikarya</taxon>
        <taxon>Ascomycota</taxon>
        <taxon>Pezizomycotina</taxon>
        <taxon>Leotiomycetes</taxon>
        <taxon>Helotiales</taxon>
        <taxon>Hyphodiscaceae</taxon>
        <taxon>Hyphodiscus</taxon>
    </lineage>
</organism>
<dbReference type="AlphaFoldDB" id="A0A9P6VPN8"/>
<evidence type="ECO:0000256" key="3">
    <source>
        <dbReference type="ARBA" id="ARBA00022692"/>
    </source>
</evidence>
<dbReference type="EMBL" id="VNKQ01000004">
    <property type="protein sequence ID" value="KAG0651349.1"/>
    <property type="molecule type" value="Genomic_DNA"/>
</dbReference>
<dbReference type="PANTHER" id="PTHR11266">
    <property type="entry name" value="PEROXISOMAL MEMBRANE PROTEIN 2, PXMP2 MPV17"/>
    <property type="match status" value="1"/>
</dbReference>
<comment type="caution">
    <text evidence="7">The sequence shown here is derived from an EMBL/GenBank/DDBJ whole genome shotgun (WGS) entry which is preliminary data.</text>
</comment>
<evidence type="ECO:0000256" key="2">
    <source>
        <dbReference type="ARBA" id="ARBA00006824"/>
    </source>
</evidence>
<gene>
    <name evidence="7" type="ORF">D0Z07_1794</name>
</gene>
<protein>
    <submittedName>
        <fullName evidence="7">Uncharacterized protein</fullName>
    </submittedName>
</protein>
<keyword evidence="5" id="KW-0472">Membrane</keyword>
<name>A0A9P6VPN8_9HELO</name>
<accession>A0A9P6VPN8</accession>
<keyword evidence="8" id="KW-1185">Reference proteome</keyword>